<dbReference type="AlphaFoldDB" id="A0A3P7G4C1"/>
<dbReference type="EMBL" id="UYWW01010040">
    <property type="protein sequence ID" value="VDM17372.1"/>
    <property type="molecule type" value="Genomic_DNA"/>
</dbReference>
<gene>
    <name evidence="1" type="ORF">WBA_LOCUS9709</name>
</gene>
<proteinExistence type="predicted"/>
<accession>A0A3P7G4C1</accession>
<name>A0A3P7G4C1_WUCBA</name>
<reference evidence="1 2" key="1">
    <citation type="submission" date="2018-11" db="EMBL/GenBank/DDBJ databases">
        <authorList>
            <consortium name="Pathogen Informatics"/>
        </authorList>
    </citation>
    <scope>NUCLEOTIDE SEQUENCE [LARGE SCALE GENOMIC DNA]</scope>
</reference>
<dbReference type="Proteomes" id="UP000270924">
    <property type="component" value="Unassembled WGS sequence"/>
</dbReference>
<evidence type="ECO:0000313" key="1">
    <source>
        <dbReference type="EMBL" id="VDM17372.1"/>
    </source>
</evidence>
<sequence length="113" mass="12290">MTSFGMIVNKTLLATFHILFSVCISEVRTFQQTMGGNSNKVTLFVLLATFGVVAVAKSRLRGIVSVGPFFVVDECSDKRKMLNSLFIVNTSGYVIINEPLCYVPARSGGSNFA</sequence>
<organism evidence="1 2">
    <name type="scientific">Wuchereria bancrofti</name>
    <dbReference type="NCBI Taxonomy" id="6293"/>
    <lineage>
        <taxon>Eukaryota</taxon>
        <taxon>Metazoa</taxon>
        <taxon>Ecdysozoa</taxon>
        <taxon>Nematoda</taxon>
        <taxon>Chromadorea</taxon>
        <taxon>Rhabditida</taxon>
        <taxon>Spirurina</taxon>
        <taxon>Spiruromorpha</taxon>
        <taxon>Filarioidea</taxon>
        <taxon>Onchocercidae</taxon>
        <taxon>Wuchereria</taxon>
    </lineage>
</organism>
<dbReference type="InParanoid" id="A0A3P7G4C1"/>
<protein>
    <submittedName>
        <fullName evidence="1">Uncharacterized protein</fullName>
    </submittedName>
</protein>
<evidence type="ECO:0000313" key="2">
    <source>
        <dbReference type="Proteomes" id="UP000270924"/>
    </source>
</evidence>
<keyword evidence="2" id="KW-1185">Reference proteome</keyword>